<reference evidence="1" key="1">
    <citation type="journal article" date="2018" name="Genome Biol. Evol.">
        <title>Genomics and development of Lentinus tigrinus, a white-rot wood-decaying mushroom with dimorphic fruiting bodies.</title>
        <authorList>
            <person name="Wu B."/>
            <person name="Xu Z."/>
            <person name="Knudson A."/>
            <person name="Carlson A."/>
            <person name="Chen N."/>
            <person name="Kovaka S."/>
            <person name="LaButti K."/>
            <person name="Lipzen A."/>
            <person name="Pennachio C."/>
            <person name="Riley R."/>
            <person name="Schakwitz W."/>
            <person name="Umezawa K."/>
            <person name="Ohm R.A."/>
            <person name="Grigoriev I.V."/>
            <person name="Nagy L.G."/>
            <person name="Gibbons J."/>
            <person name="Hibbett D."/>
        </authorList>
    </citation>
    <scope>NUCLEOTIDE SEQUENCE [LARGE SCALE GENOMIC DNA]</scope>
    <source>
        <strain evidence="1">ALCF2SS1-6</strain>
    </source>
</reference>
<name>A0A5C2S307_9APHY</name>
<keyword evidence="2" id="KW-1185">Reference proteome</keyword>
<evidence type="ECO:0000313" key="1">
    <source>
        <dbReference type="EMBL" id="RPD57872.1"/>
    </source>
</evidence>
<gene>
    <name evidence="1" type="ORF">L227DRAFT_529611</name>
</gene>
<organism evidence="1 2">
    <name type="scientific">Lentinus tigrinus ALCF2SS1-6</name>
    <dbReference type="NCBI Taxonomy" id="1328759"/>
    <lineage>
        <taxon>Eukaryota</taxon>
        <taxon>Fungi</taxon>
        <taxon>Dikarya</taxon>
        <taxon>Basidiomycota</taxon>
        <taxon>Agaricomycotina</taxon>
        <taxon>Agaricomycetes</taxon>
        <taxon>Polyporales</taxon>
        <taxon>Polyporaceae</taxon>
        <taxon>Lentinus</taxon>
    </lineage>
</organism>
<protein>
    <submittedName>
        <fullName evidence="1">Uncharacterized protein</fullName>
    </submittedName>
</protein>
<accession>A0A5C2S307</accession>
<dbReference type="AlphaFoldDB" id="A0A5C2S307"/>
<evidence type="ECO:0000313" key="2">
    <source>
        <dbReference type="Proteomes" id="UP000313359"/>
    </source>
</evidence>
<dbReference type="EMBL" id="ML122278">
    <property type="protein sequence ID" value="RPD57872.1"/>
    <property type="molecule type" value="Genomic_DNA"/>
</dbReference>
<dbReference type="Proteomes" id="UP000313359">
    <property type="component" value="Unassembled WGS sequence"/>
</dbReference>
<sequence>MMHYRRLETLAGMARRRHILFLTTSGSPVPMLVTNPLHHQHPLPTDSHHMSHRLFALLDPTPSNFLRGLQTM</sequence>
<proteinExistence type="predicted"/>